<dbReference type="PANTHER" id="PTHR43031:SF17">
    <property type="entry name" value="SULFURTRANSFERASE YTWF-RELATED"/>
    <property type="match status" value="1"/>
</dbReference>
<accession>A0A927MG13</accession>
<reference evidence="2" key="1">
    <citation type="submission" date="2020-10" db="EMBL/GenBank/DDBJ databases">
        <title>Genomic Encyclopedia of Type Strains, Phase IV (KMG-IV): sequencing the most valuable type-strain genomes for metagenomic binning, comparative biology and taxonomic classification.</title>
        <authorList>
            <person name="Goeker M."/>
        </authorList>
    </citation>
    <scope>NUCLEOTIDE SEQUENCE</scope>
    <source>
        <strain evidence="2">DSM 13886</strain>
    </source>
</reference>
<dbReference type="AlphaFoldDB" id="A0A927MG13"/>
<dbReference type="PROSITE" id="PS50206">
    <property type="entry name" value="RHODANESE_3"/>
    <property type="match status" value="1"/>
</dbReference>
<sequence length="98" mass="10594">MKEITTIEVQNLIEKGEQLHVVDVREADEVAAGTIPGAIHIPLGDIPARISELDVSKSYILICRSGARSGRATAFLTEKGYDVANMVGGILEWEGETE</sequence>
<feature type="domain" description="Rhodanese" evidence="1">
    <location>
        <begin position="15"/>
        <end position="98"/>
    </location>
</feature>
<protein>
    <submittedName>
        <fullName evidence="2">Rhodanese-related sulfurtransferase</fullName>
    </submittedName>
</protein>
<dbReference type="SUPFAM" id="SSF52821">
    <property type="entry name" value="Rhodanese/Cell cycle control phosphatase"/>
    <property type="match status" value="1"/>
</dbReference>
<dbReference type="Gene3D" id="3.40.250.10">
    <property type="entry name" value="Rhodanese-like domain"/>
    <property type="match status" value="1"/>
</dbReference>
<dbReference type="Pfam" id="PF00581">
    <property type="entry name" value="Rhodanese"/>
    <property type="match status" value="1"/>
</dbReference>
<dbReference type="InterPro" id="IPR036873">
    <property type="entry name" value="Rhodanese-like_dom_sf"/>
</dbReference>
<name>A0A927MG13_9BACL</name>
<gene>
    <name evidence="2" type="ORF">H4683_000155</name>
</gene>
<organism evidence="2 3">
    <name type="scientific">Sporosarcina limicola</name>
    <dbReference type="NCBI Taxonomy" id="34101"/>
    <lineage>
        <taxon>Bacteria</taxon>
        <taxon>Bacillati</taxon>
        <taxon>Bacillota</taxon>
        <taxon>Bacilli</taxon>
        <taxon>Bacillales</taxon>
        <taxon>Caryophanaceae</taxon>
        <taxon>Sporosarcina</taxon>
    </lineage>
</organism>
<keyword evidence="3" id="KW-1185">Reference proteome</keyword>
<dbReference type="InterPro" id="IPR050229">
    <property type="entry name" value="GlpE_sulfurtransferase"/>
</dbReference>
<comment type="caution">
    <text evidence="2">The sequence shown here is derived from an EMBL/GenBank/DDBJ whole genome shotgun (WGS) entry which is preliminary data.</text>
</comment>
<dbReference type="CDD" id="cd00158">
    <property type="entry name" value="RHOD"/>
    <property type="match status" value="1"/>
</dbReference>
<dbReference type="PANTHER" id="PTHR43031">
    <property type="entry name" value="FAD-DEPENDENT OXIDOREDUCTASE"/>
    <property type="match status" value="1"/>
</dbReference>
<dbReference type="InterPro" id="IPR001763">
    <property type="entry name" value="Rhodanese-like_dom"/>
</dbReference>
<dbReference type="Proteomes" id="UP000658225">
    <property type="component" value="Unassembled WGS sequence"/>
</dbReference>
<evidence type="ECO:0000313" key="3">
    <source>
        <dbReference type="Proteomes" id="UP000658225"/>
    </source>
</evidence>
<proteinExistence type="predicted"/>
<evidence type="ECO:0000259" key="1">
    <source>
        <dbReference type="PROSITE" id="PS50206"/>
    </source>
</evidence>
<dbReference type="SMART" id="SM00450">
    <property type="entry name" value="RHOD"/>
    <property type="match status" value="1"/>
</dbReference>
<dbReference type="EMBL" id="JADBEL010000001">
    <property type="protein sequence ID" value="MBE1553086.1"/>
    <property type="molecule type" value="Genomic_DNA"/>
</dbReference>
<evidence type="ECO:0000313" key="2">
    <source>
        <dbReference type="EMBL" id="MBE1553086.1"/>
    </source>
</evidence>
<dbReference type="RefSeq" id="WP_192596917.1">
    <property type="nucleotide sequence ID" value="NZ_JADBEL010000001.1"/>
</dbReference>